<dbReference type="Pfam" id="PF00672">
    <property type="entry name" value="HAMP"/>
    <property type="match status" value="1"/>
</dbReference>
<name>A0A4R1J7Y2_9GAMM</name>
<evidence type="ECO:0000256" key="4">
    <source>
        <dbReference type="ARBA" id="ARBA00022692"/>
    </source>
</evidence>
<feature type="domain" description="Methyl-accepting transducer" evidence="12">
    <location>
        <begin position="359"/>
        <end position="595"/>
    </location>
</feature>
<comment type="subcellular location">
    <subcellularLocation>
        <location evidence="1">Cell membrane</location>
        <topology evidence="1">Multi-pass membrane protein</topology>
    </subcellularLocation>
</comment>
<dbReference type="SUPFAM" id="SSF58104">
    <property type="entry name" value="Methyl-accepting chemotaxis protein (MCP) signaling domain"/>
    <property type="match status" value="1"/>
</dbReference>
<organism evidence="14 15">
    <name type="scientific">Celerinatantimonas diazotrophica</name>
    <dbReference type="NCBI Taxonomy" id="412034"/>
    <lineage>
        <taxon>Bacteria</taxon>
        <taxon>Pseudomonadati</taxon>
        <taxon>Pseudomonadota</taxon>
        <taxon>Gammaproteobacteria</taxon>
        <taxon>Celerinatantimonadaceae</taxon>
        <taxon>Celerinatantimonas</taxon>
    </lineage>
</organism>
<dbReference type="PROSITE" id="PS50111">
    <property type="entry name" value="CHEMOTAXIS_TRANSDUC_2"/>
    <property type="match status" value="1"/>
</dbReference>
<dbReference type="InterPro" id="IPR004090">
    <property type="entry name" value="Chemotax_Me-accpt_rcpt"/>
</dbReference>
<dbReference type="PROSITE" id="PS51257">
    <property type="entry name" value="PROKAR_LIPOPROTEIN"/>
    <property type="match status" value="1"/>
</dbReference>
<proteinExistence type="inferred from homology"/>
<evidence type="ECO:0000256" key="7">
    <source>
        <dbReference type="ARBA" id="ARBA00023224"/>
    </source>
</evidence>
<dbReference type="Pfam" id="PF00015">
    <property type="entry name" value="MCPsignal"/>
    <property type="match status" value="1"/>
</dbReference>
<keyword evidence="2" id="KW-1003">Cell membrane</keyword>
<sequence>MEYKKGLSLKLKLSVAATVAILIGCLAVMIVSFFSSITQRTDVLDKQLQSLTTNYNHYVKDWIDARSRALKAIPNKIPADNMLATLKQVRDSAGFSNVFIAYSDGSEQNAGQVKLAADNNDPRTWGWYKNASKDPGTLYMDNPSVASATGENVVSFGLAKEVNSQQVVFGADMSMSKILVLLKSAQLPGEGQVLIANQQGNIFAYQNTQLLNQPVDSIAHKLTKAKLAELSQSNQMVNMDIGGQDSYVMVSPIANSRLYTVVVINKDSILSPLYNSLWSQIAVALVVAIICIILFNIYSYHLLKALTVVSEALAKIAKGGGDLTQRIKVSNRDEVGMLANNFNQFISTLQGLIADLRKDISELRDAAKSSEQRANGTAKRLNEQQRDVTSVATAVEEMASATAEIASHAQHTLESVGEATNKASEGSQLVESNRQSIDTLANSVEQTSQVIGELHEHAQNINDILTAIQTIAEQTNLLALNAAIEAARAGEQGRGFAVVADEVRNLSQRTQSSTEQIQSTITTLLSITDRAVSMMQKSYENSQHTVEDASKAAEALSQIDQAVQVISDMNAQIATAAEEQAQVTTDVTTNSARIKDVTDELVVDATEAREHSVDLDGRAERLAHKIAEFKID</sequence>
<evidence type="ECO:0000256" key="6">
    <source>
        <dbReference type="ARBA" id="ARBA00023136"/>
    </source>
</evidence>
<evidence type="ECO:0000256" key="11">
    <source>
        <dbReference type="SAM" id="Phobius"/>
    </source>
</evidence>
<dbReference type="CDD" id="cd06225">
    <property type="entry name" value="HAMP"/>
    <property type="match status" value="1"/>
</dbReference>
<evidence type="ECO:0000256" key="2">
    <source>
        <dbReference type="ARBA" id="ARBA00022475"/>
    </source>
</evidence>
<dbReference type="OrthoDB" id="2489132at2"/>
<dbReference type="PROSITE" id="PS50885">
    <property type="entry name" value="HAMP"/>
    <property type="match status" value="1"/>
</dbReference>
<keyword evidence="3" id="KW-0145">Chemotaxis</keyword>
<evidence type="ECO:0000256" key="1">
    <source>
        <dbReference type="ARBA" id="ARBA00004651"/>
    </source>
</evidence>
<feature type="region of interest" description="Disordered" evidence="10">
    <location>
        <begin position="367"/>
        <end position="387"/>
    </location>
</feature>
<keyword evidence="7 9" id="KW-0807">Transducer</keyword>
<keyword evidence="5 11" id="KW-1133">Transmembrane helix</keyword>
<dbReference type="RefSeq" id="WP_131914171.1">
    <property type="nucleotide sequence ID" value="NZ_OU594967.1"/>
</dbReference>
<feature type="domain" description="HAMP" evidence="13">
    <location>
        <begin position="300"/>
        <end position="354"/>
    </location>
</feature>
<dbReference type="Proteomes" id="UP000295565">
    <property type="component" value="Unassembled WGS sequence"/>
</dbReference>
<evidence type="ECO:0000313" key="14">
    <source>
        <dbReference type="EMBL" id="TCK46480.1"/>
    </source>
</evidence>
<dbReference type="AlphaFoldDB" id="A0A4R1J7Y2"/>
<keyword evidence="15" id="KW-1185">Reference proteome</keyword>
<dbReference type="PANTHER" id="PTHR32089:SF117">
    <property type="entry name" value="METHYL ACCEPTING SENSORY TRANSDUCER WITH CACHE_1 SMALL MOLECULE BINDING DOMAIN"/>
    <property type="match status" value="1"/>
</dbReference>
<dbReference type="GO" id="GO:0004888">
    <property type="term" value="F:transmembrane signaling receptor activity"/>
    <property type="evidence" value="ECO:0007669"/>
    <property type="project" value="InterPro"/>
</dbReference>
<dbReference type="Gene3D" id="3.30.450.20">
    <property type="entry name" value="PAS domain"/>
    <property type="match status" value="2"/>
</dbReference>
<dbReference type="EMBL" id="SMGD01000018">
    <property type="protein sequence ID" value="TCK46480.1"/>
    <property type="molecule type" value="Genomic_DNA"/>
</dbReference>
<reference evidence="14 15" key="1">
    <citation type="submission" date="2019-03" db="EMBL/GenBank/DDBJ databases">
        <title>Genomic Encyclopedia of Type Strains, Phase IV (KMG-IV): sequencing the most valuable type-strain genomes for metagenomic binning, comparative biology and taxonomic classification.</title>
        <authorList>
            <person name="Goeker M."/>
        </authorList>
    </citation>
    <scope>NUCLEOTIDE SEQUENCE [LARGE SCALE GENOMIC DNA]</scope>
    <source>
        <strain evidence="14 15">DSM 18577</strain>
    </source>
</reference>
<accession>A0A4R1J7Y2</accession>
<evidence type="ECO:0000259" key="12">
    <source>
        <dbReference type="PROSITE" id="PS50111"/>
    </source>
</evidence>
<comment type="similarity">
    <text evidence="8">Belongs to the methyl-accepting chemotaxis (MCP) protein family.</text>
</comment>
<evidence type="ECO:0000256" key="3">
    <source>
        <dbReference type="ARBA" id="ARBA00022500"/>
    </source>
</evidence>
<dbReference type="InterPro" id="IPR004089">
    <property type="entry name" value="MCPsignal_dom"/>
</dbReference>
<evidence type="ECO:0000256" key="8">
    <source>
        <dbReference type="ARBA" id="ARBA00029447"/>
    </source>
</evidence>
<evidence type="ECO:0000313" key="15">
    <source>
        <dbReference type="Proteomes" id="UP000295565"/>
    </source>
</evidence>
<comment type="caution">
    <text evidence="14">The sequence shown here is derived from an EMBL/GenBank/DDBJ whole genome shotgun (WGS) entry which is preliminary data.</text>
</comment>
<keyword evidence="6 11" id="KW-0472">Membrane</keyword>
<evidence type="ECO:0000256" key="10">
    <source>
        <dbReference type="SAM" id="MobiDB-lite"/>
    </source>
</evidence>
<dbReference type="Gene3D" id="1.10.287.950">
    <property type="entry name" value="Methyl-accepting chemotaxis protein"/>
    <property type="match status" value="1"/>
</dbReference>
<feature type="transmembrane region" description="Helical" evidence="11">
    <location>
        <begin position="12"/>
        <end position="34"/>
    </location>
</feature>
<protein>
    <submittedName>
        <fullName evidence="14">Methyl-accepting chemotaxis sensory transducer with Cache sensor</fullName>
    </submittedName>
</protein>
<evidence type="ECO:0000256" key="5">
    <source>
        <dbReference type="ARBA" id="ARBA00022989"/>
    </source>
</evidence>
<gene>
    <name evidence="14" type="ORF">EV690_3426</name>
</gene>
<dbReference type="GO" id="GO:0007165">
    <property type="term" value="P:signal transduction"/>
    <property type="evidence" value="ECO:0007669"/>
    <property type="project" value="UniProtKB-KW"/>
</dbReference>
<evidence type="ECO:0000259" key="13">
    <source>
        <dbReference type="PROSITE" id="PS50885"/>
    </source>
</evidence>
<keyword evidence="4 11" id="KW-0812">Transmembrane</keyword>
<dbReference type="GO" id="GO:0005886">
    <property type="term" value="C:plasma membrane"/>
    <property type="evidence" value="ECO:0007669"/>
    <property type="project" value="UniProtKB-SubCell"/>
</dbReference>
<dbReference type="PRINTS" id="PR00260">
    <property type="entry name" value="CHEMTRNSDUCR"/>
</dbReference>
<feature type="transmembrane region" description="Helical" evidence="11">
    <location>
        <begin position="277"/>
        <end position="298"/>
    </location>
</feature>
<evidence type="ECO:0000256" key="9">
    <source>
        <dbReference type="PROSITE-ProRule" id="PRU00284"/>
    </source>
</evidence>
<dbReference type="PANTHER" id="PTHR32089">
    <property type="entry name" value="METHYL-ACCEPTING CHEMOTAXIS PROTEIN MCPB"/>
    <property type="match status" value="1"/>
</dbReference>
<dbReference type="CDD" id="cd11386">
    <property type="entry name" value="MCP_signal"/>
    <property type="match status" value="1"/>
</dbReference>
<dbReference type="SMART" id="SM00283">
    <property type="entry name" value="MA"/>
    <property type="match status" value="1"/>
</dbReference>
<dbReference type="SMART" id="SM00304">
    <property type="entry name" value="HAMP"/>
    <property type="match status" value="2"/>
</dbReference>
<dbReference type="FunFam" id="1.10.287.950:FF:000001">
    <property type="entry name" value="Methyl-accepting chemotaxis sensory transducer"/>
    <property type="match status" value="1"/>
</dbReference>
<dbReference type="InterPro" id="IPR033479">
    <property type="entry name" value="dCache_1"/>
</dbReference>
<dbReference type="Pfam" id="PF02743">
    <property type="entry name" value="dCache_1"/>
    <property type="match status" value="1"/>
</dbReference>
<dbReference type="GO" id="GO:0006935">
    <property type="term" value="P:chemotaxis"/>
    <property type="evidence" value="ECO:0007669"/>
    <property type="project" value="UniProtKB-KW"/>
</dbReference>
<dbReference type="InterPro" id="IPR003660">
    <property type="entry name" value="HAMP_dom"/>
</dbReference>